<keyword evidence="3" id="KW-1185">Reference proteome</keyword>
<evidence type="ECO:0000313" key="3">
    <source>
        <dbReference type="Proteomes" id="UP001526166"/>
    </source>
</evidence>
<name>A0ABT2ZV75_9RHOB</name>
<keyword evidence="1" id="KW-1133">Transmembrane helix</keyword>
<gene>
    <name evidence="2" type="ORF">OE699_02175</name>
</gene>
<evidence type="ECO:0000256" key="1">
    <source>
        <dbReference type="SAM" id="Phobius"/>
    </source>
</evidence>
<dbReference type="Proteomes" id="UP001526166">
    <property type="component" value="Unassembled WGS sequence"/>
</dbReference>
<feature type="transmembrane region" description="Helical" evidence="1">
    <location>
        <begin position="35"/>
        <end position="58"/>
    </location>
</feature>
<dbReference type="RefSeq" id="WP_263846931.1">
    <property type="nucleotide sequence ID" value="NZ_JAOWKW010000001.1"/>
</dbReference>
<comment type="caution">
    <text evidence="2">The sequence shown here is derived from an EMBL/GenBank/DDBJ whole genome shotgun (WGS) entry which is preliminary data.</text>
</comment>
<sequence length="78" mass="8680">MKTLKWFWLIALVTIGFKLYNLVMAGPGGYAPDQMQAFVGMVMVFAVISCIIIVAWVVRRAKTVLSEKLARESTATNL</sequence>
<keyword evidence="1" id="KW-0812">Transmembrane</keyword>
<protein>
    <submittedName>
        <fullName evidence="2">Uncharacterized protein</fullName>
    </submittedName>
</protein>
<reference evidence="2 3" key="1">
    <citation type="submission" date="2022-10" db="EMBL/GenBank/DDBJ databases">
        <title>Sinirhodobacter sp. nov., isolated from ocean surface sediments.</title>
        <authorList>
            <person name="He W."/>
            <person name="Wang L."/>
            <person name="Zhang D.-F."/>
        </authorList>
    </citation>
    <scope>NUCLEOTIDE SEQUENCE [LARGE SCALE GENOMIC DNA]</scope>
    <source>
        <strain evidence="2 3">WL0115</strain>
    </source>
</reference>
<accession>A0ABT2ZV75</accession>
<dbReference type="EMBL" id="JAOWKW010000001">
    <property type="protein sequence ID" value="MCV2877647.1"/>
    <property type="molecule type" value="Genomic_DNA"/>
</dbReference>
<organism evidence="2 3">
    <name type="scientific">Sedimentimonas flavescens</name>
    <dbReference type="NCBI Taxonomy" id="2851012"/>
    <lineage>
        <taxon>Bacteria</taxon>
        <taxon>Pseudomonadati</taxon>
        <taxon>Pseudomonadota</taxon>
        <taxon>Alphaproteobacteria</taxon>
        <taxon>Rhodobacterales</taxon>
        <taxon>Rhodobacter group</taxon>
        <taxon>Sedimentimonas</taxon>
    </lineage>
</organism>
<proteinExistence type="predicted"/>
<keyword evidence="1" id="KW-0472">Membrane</keyword>
<evidence type="ECO:0000313" key="2">
    <source>
        <dbReference type="EMBL" id="MCV2877647.1"/>
    </source>
</evidence>